<dbReference type="Pfam" id="PF06197">
    <property type="entry name" value="DUF998"/>
    <property type="match status" value="1"/>
</dbReference>
<dbReference type="STRING" id="1505907.TEU_10235"/>
<evidence type="ECO:0000313" key="3">
    <source>
        <dbReference type="Proteomes" id="UP000029980"/>
    </source>
</evidence>
<reference evidence="2 3" key="1">
    <citation type="journal article" date="2015" name="Int. J. Syst. Evol. Microbiol.">
        <title>Thermococcus eurythermalis sp. nov., a conditional piezophilic hyperthermophilic archaeon with a wide temperature range isolated from an oil-immersed chimney in the Guaymas Basin.</title>
        <authorList>
            <person name="Zhao W."/>
            <person name="Zeng X."/>
            <person name="Xiao X."/>
        </authorList>
    </citation>
    <scope>NUCLEOTIDE SEQUENCE [LARGE SCALE GENOMIC DNA]</scope>
    <source>
        <strain evidence="2 3">A501</strain>
    </source>
</reference>
<evidence type="ECO:0000313" key="2">
    <source>
        <dbReference type="EMBL" id="AIU70679.1"/>
    </source>
</evidence>
<feature type="transmembrane region" description="Helical" evidence="1">
    <location>
        <begin position="50"/>
        <end position="69"/>
    </location>
</feature>
<feature type="transmembrane region" description="Helical" evidence="1">
    <location>
        <begin position="7"/>
        <end position="30"/>
    </location>
</feature>
<sequence>MRRGQILAGVLAPIVALTGIGVAILIHRSWWRLTGNAISDLGKVGLHHNWVLNVSLVVSAALAIYYVAGLLKEATSTVQKAGIGIFILGLVFLSLIGIFPEGTSPHYYVSWGFFIFASLGFLVAGIGLGLAGEKDLGLFSVVLFAVGWALALWAKNRYPGVAPAEFIGAFGVIIWHYVVMWKKFRGAPRPRG</sequence>
<keyword evidence="1" id="KW-0472">Membrane</keyword>
<keyword evidence="1" id="KW-0812">Transmembrane</keyword>
<gene>
    <name evidence="2" type="ORF">TEU_10235</name>
</gene>
<dbReference type="GeneID" id="25153808"/>
<organism evidence="2 3">
    <name type="scientific">Thermococcus eurythermalis</name>
    <dbReference type="NCBI Taxonomy" id="1505907"/>
    <lineage>
        <taxon>Archaea</taxon>
        <taxon>Methanobacteriati</taxon>
        <taxon>Methanobacteriota</taxon>
        <taxon>Thermococci</taxon>
        <taxon>Thermococcales</taxon>
        <taxon>Thermococcaceae</taxon>
        <taxon>Thermococcus</taxon>
    </lineage>
</organism>
<dbReference type="EMBL" id="CP008887">
    <property type="protein sequence ID" value="AIU70679.1"/>
    <property type="molecule type" value="Genomic_DNA"/>
</dbReference>
<keyword evidence="3" id="KW-1185">Reference proteome</keyword>
<protein>
    <submittedName>
        <fullName evidence="2">Membrane protein</fullName>
    </submittedName>
</protein>
<keyword evidence="1" id="KW-1133">Transmembrane helix</keyword>
<dbReference type="PANTHER" id="PTHR42241">
    <property type="entry name" value="HYPOTHETICAL MEMBRANE PROTEIN, CONSERVED, DUF998 FAMILY"/>
    <property type="match status" value="1"/>
</dbReference>
<dbReference type="RefSeq" id="WP_050003645.1">
    <property type="nucleotide sequence ID" value="NZ_CP008887.1"/>
</dbReference>
<evidence type="ECO:0000256" key="1">
    <source>
        <dbReference type="SAM" id="Phobius"/>
    </source>
</evidence>
<dbReference type="InterPro" id="IPR009339">
    <property type="entry name" value="DUF998"/>
</dbReference>
<feature type="transmembrane region" description="Helical" evidence="1">
    <location>
        <begin position="111"/>
        <end position="131"/>
    </location>
</feature>
<dbReference type="PANTHER" id="PTHR42241:SF2">
    <property type="entry name" value="HYPOTHETICAL MEMBRANE PROTEIN, CONSERVED, DUF998 FAMILY"/>
    <property type="match status" value="1"/>
</dbReference>
<feature type="transmembrane region" description="Helical" evidence="1">
    <location>
        <begin position="136"/>
        <end position="154"/>
    </location>
</feature>
<dbReference type="Proteomes" id="UP000029980">
    <property type="component" value="Chromosome"/>
</dbReference>
<feature type="transmembrane region" description="Helical" evidence="1">
    <location>
        <begin position="160"/>
        <end position="181"/>
    </location>
</feature>
<dbReference type="HOGENOM" id="CLU_100105_0_0_2"/>
<proteinExistence type="predicted"/>
<dbReference type="KEGG" id="teu:TEU_10235"/>
<name>A0A097QW20_9EURY</name>
<dbReference type="OrthoDB" id="103507at2157"/>
<dbReference type="AlphaFoldDB" id="A0A097QW20"/>
<accession>A0A097QW20</accession>
<feature type="transmembrane region" description="Helical" evidence="1">
    <location>
        <begin position="81"/>
        <end position="99"/>
    </location>
</feature>